<dbReference type="EMBL" id="CAJVCH010005779">
    <property type="protein sequence ID" value="CAG7659056.1"/>
    <property type="molecule type" value="Genomic_DNA"/>
</dbReference>
<protein>
    <submittedName>
        <fullName evidence="1">Uncharacterized protein</fullName>
    </submittedName>
</protein>
<dbReference type="Proteomes" id="UP000708208">
    <property type="component" value="Unassembled WGS sequence"/>
</dbReference>
<evidence type="ECO:0000313" key="1">
    <source>
        <dbReference type="EMBL" id="CAG7659056.1"/>
    </source>
</evidence>
<feature type="non-terminal residue" evidence="1">
    <location>
        <position position="1"/>
    </location>
</feature>
<name>A0A8J2IYW1_9HEXA</name>
<keyword evidence="2" id="KW-1185">Reference proteome</keyword>
<evidence type="ECO:0000313" key="2">
    <source>
        <dbReference type="Proteomes" id="UP000708208"/>
    </source>
</evidence>
<gene>
    <name evidence="1" type="ORF">AFUS01_LOCUS1038</name>
</gene>
<reference evidence="1" key="1">
    <citation type="submission" date="2021-06" db="EMBL/GenBank/DDBJ databases">
        <authorList>
            <person name="Hodson N. C."/>
            <person name="Mongue J. A."/>
            <person name="Jaron S. K."/>
        </authorList>
    </citation>
    <scope>NUCLEOTIDE SEQUENCE</scope>
</reference>
<comment type="caution">
    <text evidence="1">The sequence shown here is derived from an EMBL/GenBank/DDBJ whole genome shotgun (WGS) entry which is preliminary data.</text>
</comment>
<dbReference type="AlphaFoldDB" id="A0A8J2IYW1"/>
<proteinExistence type="predicted"/>
<sequence>MEFPQITIARKAFLSGKTLRLEF</sequence>
<accession>A0A8J2IYW1</accession>
<organism evidence="1 2">
    <name type="scientific">Allacma fusca</name>
    <dbReference type="NCBI Taxonomy" id="39272"/>
    <lineage>
        <taxon>Eukaryota</taxon>
        <taxon>Metazoa</taxon>
        <taxon>Ecdysozoa</taxon>
        <taxon>Arthropoda</taxon>
        <taxon>Hexapoda</taxon>
        <taxon>Collembola</taxon>
        <taxon>Symphypleona</taxon>
        <taxon>Sminthuridae</taxon>
        <taxon>Allacma</taxon>
    </lineage>
</organism>